<keyword evidence="3" id="KW-1185">Reference proteome</keyword>
<name>E8RM94_ASTEC</name>
<dbReference type="HOGENOM" id="CLU_049024_0_0_5"/>
<proteinExistence type="predicted"/>
<keyword evidence="1" id="KW-0732">Signal</keyword>
<evidence type="ECO:0000313" key="2">
    <source>
        <dbReference type="EMBL" id="ADU13845.1"/>
    </source>
</evidence>
<dbReference type="SUPFAM" id="SSF56935">
    <property type="entry name" value="Porins"/>
    <property type="match status" value="1"/>
</dbReference>
<dbReference type="EMBL" id="CP002395">
    <property type="protein sequence ID" value="ADU13845.1"/>
    <property type="molecule type" value="Genomic_DNA"/>
</dbReference>
<dbReference type="InterPro" id="IPR018759">
    <property type="entry name" value="BBP2_2"/>
</dbReference>
<dbReference type="eggNOG" id="COG5338">
    <property type="taxonomic scope" value="Bacteria"/>
</dbReference>
<dbReference type="AlphaFoldDB" id="E8RM94"/>
<dbReference type="KEGG" id="aex:Astex_2187"/>
<gene>
    <name evidence="2" type="ordered locus">Astex_2187</name>
</gene>
<evidence type="ECO:0000256" key="1">
    <source>
        <dbReference type="SAM" id="SignalP"/>
    </source>
</evidence>
<dbReference type="Proteomes" id="UP000001492">
    <property type="component" value="Chromosome 1"/>
</dbReference>
<reference evidence="3" key="1">
    <citation type="submission" date="2010-12" db="EMBL/GenBank/DDBJ databases">
        <title>Complete sequence of chromosome 1 of Asticcacaulis excentricus CB 48.</title>
        <authorList>
            <consortium name="US DOE Joint Genome Institute"/>
            <person name="Lucas S."/>
            <person name="Copeland A."/>
            <person name="Lapidus A."/>
            <person name="Cheng J.-F."/>
            <person name="Bruce D."/>
            <person name="Goodwin L."/>
            <person name="Pitluck S."/>
            <person name="Teshima H."/>
            <person name="Davenport K."/>
            <person name="Detter J.C."/>
            <person name="Han C."/>
            <person name="Tapia R."/>
            <person name="Land M."/>
            <person name="Hauser L."/>
            <person name="Jeffries C."/>
            <person name="Kyrpides N."/>
            <person name="Ivanova N."/>
            <person name="Ovchinnikova G."/>
            <person name="Brun Y.V."/>
            <person name="Woyke T."/>
        </authorList>
    </citation>
    <scope>NUCLEOTIDE SEQUENCE [LARGE SCALE GENOMIC DNA]</scope>
    <source>
        <strain evidence="3">ATCC 15261 / DSM 4724 / KCTC 12464 / NCIMB 9791 / VKM B-1370 / CB 48</strain>
    </source>
</reference>
<protein>
    <recommendedName>
        <fullName evidence="4">Outer membrane beta-barrel protein</fullName>
    </recommendedName>
</protein>
<accession>E8RM94</accession>
<organism evidence="2 3">
    <name type="scientific">Asticcacaulis excentricus (strain ATCC 15261 / DSM 4724 / KCTC 12464 / NCIMB 9791 / VKM B-1370 / CB 48)</name>
    <dbReference type="NCBI Taxonomy" id="573065"/>
    <lineage>
        <taxon>Bacteria</taxon>
        <taxon>Pseudomonadati</taxon>
        <taxon>Pseudomonadota</taxon>
        <taxon>Alphaproteobacteria</taxon>
        <taxon>Caulobacterales</taxon>
        <taxon>Caulobacteraceae</taxon>
        <taxon>Asticcacaulis</taxon>
    </lineage>
</organism>
<dbReference type="Pfam" id="PF10082">
    <property type="entry name" value="BBP2_2"/>
    <property type="match status" value="1"/>
</dbReference>
<feature type="chain" id="PRO_5003230565" description="Outer membrane beta-barrel protein" evidence="1">
    <location>
        <begin position="22"/>
        <end position="422"/>
    </location>
</feature>
<sequence>MKTILYMSAALAALAAGSAQAQQATNNFQRDRNTAVTDRYQPGYEPLGVKAGVWKLNPTVTVSLGGNDNIYYVPSNKEGSAIITVSPNIVGRTTWSRHELGFNAGVDSNVYLSQSDENNTGYNVGANGRLDITSRAMLSGNIRHLTTYEPRSAYQSDVEAAEPVRIDSDAAELQLTLIGNRLRFIGTVSTRNDDFKDVARRAGLPGSPIISQRYRDLTTSGATARFDYAVSPAISVFLTAVANNRRYDTATINDSDGTVIALGTSFDISSLARGELQLGTVTQEYKDPTIGKQDSGYVNARVQYFPTPLTTLTGTLNRDFVDYPGSGGTTRTALNTTVGLSVDHELLRNLIVSAGVRGQKYEFDGIDRNDTGKTVMLGARYLMNRRISIETKYSYVTYESEGTQAFRDYNANVIMTSLIFAY</sequence>
<dbReference type="STRING" id="573065.Astex_2187"/>
<feature type="signal peptide" evidence="1">
    <location>
        <begin position="1"/>
        <end position="21"/>
    </location>
</feature>
<evidence type="ECO:0000313" key="3">
    <source>
        <dbReference type="Proteomes" id="UP000001492"/>
    </source>
</evidence>
<evidence type="ECO:0008006" key="4">
    <source>
        <dbReference type="Google" id="ProtNLM"/>
    </source>
</evidence>